<protein>
    <submittedName>
        <fullName evidence="5">Oxidoreductase</fullName>
    </submittedName>
</protein>
<dbReference type="Gene3D" id="3.30.40.10">
    <property type="entry name" value="Zinc/RING finger domain, C3HC4 (zinc finger)"/>
    <property type="match status" value="1"/>
</dbReference>
<dbReference type="InterPro" id="IPR039261">
    <property type="entry name" value="FNR_nucleotide-bd"/>
</dbReference>
<dbReference type="Gene3D" id="2.30.110.10">
    <property type="entry name" value="Electron Transport, Fmn-binding Protein, Chain A"/>
    <property type="match status" value="1"/>
</dbReference>
<reference evidence="6" key="1">
    <citation type="submission" date="2017-03" db="EMBL/GenBank/DDBJ databases">
        <authorList>
            <person name="Sharma R."/>
            <person name="Thines M."/>
        </authorList>
    </citation>
    <scope>NUCLEOTIDE SEQUENCE [LARGE SCALE GENOMIC DNA]</scope>
</reference>
<organism evidence="5 6">
    <name type="scientific">Lasallia pustulata</name>
    <dbReference type="NCBI Taxonomy" id="136370"/>
    <lineage>
        <taxon>Eukaryota</taxon>
        <taxon>Fungi</taxon>
        <taxon>Dikarya</taxon>
        <taxon>Ascomycota</taxon>
        <taxon>Pezizomycotina</taxon>
        <taxon>Lecanoromycetes</taxon>
        <taxon>OSLEUM clade</taxon>
        <taxon>Umbilicariomycetidae</taxon>
        <taxon>Umbilicariales</taxon>
        <taxon>Umbilicariaceae</taxon>
        <taxon>Lasallia</taxon>
    </lineage>
</organism>
<evidence type="ECO:0000259" key="4">
    <source>
        <dbReference type="PROSITE" id="PS51384"/>
    </source>
</evidence>
<dbReference type="SUPFAM" id="SSF50475">
    <property type="entry name" value="FMN-binding split barrel"/>
    <property type="match status" value="1"/>
</dbReference>
<evidence type="ECO:0000259" key="3">
    <source>
        <dbReference type="PROSITE" id="PS50089"/>
    </source>
</evidence>
<keyword evidence="1" id="KW-0862">Zinc</keyword>
<dbReference type="SUPFAM" id="SSF52343">
    <property type="entry name" value="Ferredoxin reductase-like, C-terminal NADP-linked domain"/>
    <property type="match status" value="1"/>
</dbReference>
<dbReference type="InterPro" id="IPR017927">
    <property type="entry name" value="FAD-bd_FR_type"/>
</dbReference>
<dbReference type="PROSITE" id="PS51384">
    <property type="entry name" value="FAD_FR"/>
    <property type="match status" value="1"/>
</dbReference>
<feature type="region of interest" description="Disordered" evidence="2">
    <location>
        <begin position="761"/>
        <end position="785"/>
    </location>
</feature>
<evidence type="ECO:0000313" key="5">
    <source>
        <dbReference type="EMBL" id="SLM36994.1"/>
    </source>
</evidence>
<dbReference type="SUPFAM" id="SSF57850">
    <property type="entry name" value="RING/U-box"/>
    <property type="match status" value="1"/>
</dbReference>
<dbReference type="InterPro" id="IPR013083">
    <property type="entry name" value="Znf_RING/FYVE/PHD"/>
</dbReference>
<dbReference type="PROSITE" id="PS50089">
    <property type="entry name" value="ZF_RING_2"/>
    <property type="match status" value="1"/>
</dbReference>
<dbReference type="PANTHER" id="PTHR42815:SF2">
    <property type="entry name" value="FAD-BINDING, PUTATIVE (AFU_ORTHOLOGUE AFUA_6G07600)-RELATED"/>
    <property type="match status" value="1"/>
</dbReference>
<proteinExistence type="predicted"/>
<feature type="compositionally biased region" description="Acidic residues" evidence="2">
    <location>
        <begin position="771"/>
        <end position="785"/>
    </location>
</feature>
<dbReference type="Pfam" id="PF13639">
    <property type="entry name" value="zf-RING_2"/>
    <property type="match status" value="1"/>
</dbReference>
<dbReference type="GO" id="GO:0016491">
    <property type="term" value="F:oxidoreductase activity"/>
    <property type="evidence" value="ECO:0007669"/>
    <property type="project" value="InterPro"/>
</dbReference>
<evidence type="ECO:0000256" key="2">
    <source>
        <dbReference type="SAM" id="MobiDB-lite"/>
    </source>
</evidence>
<dbReference type="AlphaFoldDB" id="A0A1W5D1I4"/>
<keyword evidence="1" id="KW-0479">Metal-binding</keyword>
<feature type="domain" description="RING-type" evidence="3">
    <location>
        <begin position="713"/>
        <end position="758"/>
    </location>
</feature>
<sequence length="785" mass="86700">MAFIHSGDLGWHEGEQQMRSLLRIPYQENPTSPFLTPGAAHMLQTSPLLALGALDDQGRPWTTVWGGEPGFARSIGQSIVGVKTLVDRLHDPVVGALVGGKGDGEVSLERAGGKMVSGLAIDLATRRRVKLFARMVGGAMDRLDSDGQDVDMGTGQVQLVMRVEQSLGNCPKYLNKKQITPASSKPTLISDSTRLPDEAINLLTKSDLFFMSSSNQDLDMDTNHRGGAPGFVRVVRNDASGAVLAYPEYSGNRLYQTLGNLQTNPRTGLVFPDFETGDVLYVTGTTEVLVGKQAAVLLPRSNLAVKVNVTAARFVREGLAFRGKLDERSPYNPPVRLLATERALPDAQAYSQNAVYATLVKKDILTPTIARFRFSVSDPVAAGRWKPGQYVALAFEAELGMGYSHMRDDNPKSLNDDYTRTFTVSSVVGYGLPEDEFEITIRNVGVVTDFLFRQNVRVRLEIPLKGFGGEFAVRQDEGETVPFVAGGIGITPVLSQLSSLDLKRLRLLWTVNIRDVDLVSDTFKRCPQLATSTRVFVSGIDNENAHDEETFAGVEYSDAHVLGRRMLAEDILTLKQNTPPHQVEYDPIMATYEVEHNIPTTTPAPQTRPRRPDLSTFFSTLELVDTSGENRTHHNANAVPIPGDISAAFRTLADAFERMRQEGGVENGLLVSLVESLMADAEMPPREVKGVPDSFLDELERVPKKALKKTDTCPICNNPFLDDEYPLVVRLPCHDTHLFDLECIQPWLKLHPTCPLDRMDLMKKKEPPPPPEEEEEDGEWDDMYA</sequence>
<dbReference type="Gene3D" id="2.40.30.10">
    <property type="entry name" value="Translation factors"/>
    <property type="match status" value="1"/>
</dbReference>
<dbReference type="EMBL" id="FWEW01001411">
    <property type="protein sequence ID" value="SLM36994.1"/>
    <property type="molecule type" value="Genomic_DNA"/>
</dbReference>
<dbReference type="InterPro" id="IPR012349">
    <property type="entry name" value="Split_barrel_FMN-bd"/>
</dbReference>
<keyword evidence="6" id="KW-1185">Reference proteome</keyword>
<dbReference type="GO" id="GO:0008270">
    <property type="term" value="F:zinc ion binding"/>
    <property type="evidence" value="ECO:0007669"/>
    <property type="project" value="UniProtKB-KW"/>
</dbReference>
<dbReference type="PANTHER" id="PTHR42815">
    <property type="entry name" value="FAD-BINDING, PUTATIVE (AFU_ORTHOLOGUE AFUA_6G07600)-RELATED"/>
    <property type="match status" value="1"/>
</dbReference>
<feature type="domain" description="FAD-binding FR-type" evidence="4">
    <location>
        <begin position="352"/>
        <end position="474"/>
    </location>
</feature>
<evidence type="ECO:0000313" key="6">
    <source>
        <dbReference type="Proteomes" id="UP000192927"/>
    </source>
</evidence>
<accession>A0A1W5D1I4</accession>
<dbReference type="InterPro" id="IPR001841">
    <property type="entry name" value="Znf_RING"/>
</dbReference>
<keyword evidence="1" id="KW-0863">Zinc-finger</keyword>
<dbReference type="InterPro" id="IPR017938">
    <property type="entry name" value="Riboflavin_synthase-like_b-brl"/>
</dbReference>
<dbReference type="Proteomes" id="UP000192927">
    <property type="component" value="Unassembled WGS sequence"/>
</dbReference>
<dbReference type="SUPFAM" id="SSF63380">
    <property type="entry name" value="Riboflavin synthase domain-like"/>
    <property type="match status" value="1"/>
</dbReference>
<name>A0A1W5D1I4_9LECA</name>
<evidence type="ECO:0000256" key="1">
    <source>
        <dbReference type="PROSITE-ProRule" id="PRU00175"/>
    </source>
</evidence>